<dbReference type="CDD" id="cd17909">
    <property type="entry name" value="CheC_ClassI"/>
    <property type="match status" value="1"/>
</dbReference>
<dbReference type="GO" id="GO:0006935">
    <property type="term" value="P:chemotaxis"/>
    <property type="evidence" value="ECO:0007669"/>
    <property type="project" value="UniProtKB-KW"/>
</dbReference>
<dbReference type="SUPFAM" id="SSF103039">
    <property type="entry name" value="CheC-like"/>
    <property type="match status" value="1"/>
</dbReference>
<accession>A0A857DIW5</accession>
<reference evidence="4 5" key="1">
    <citation type="submission" date="2019-12" db="EMBL/GenBank/DDBJ databases">
        <title>Sequence classification of anaerobic respiratory reductive dehalogenases: First we see many, then we see few.</title>
        <authorList>
            <person name="Molenda O."/>
            <person name="Puentes Jacome L.A."/>
            <person name="Cao X."/>
            <person name="Nesbo C.L."/>
            <person name="Tang S."/>
            <person name="Morson N."/>
            <person name="Patron J."/>
            <person name="Lomheim L."/>
            <person name="Wishart D.S."/>
            <person name="Edwards E.A."/>
        </authorList>
    </citation>
    <scope>NUCLEOTIDE SEQUENCE [LARGE SCALE GENOMIC DNA]</scope>
    <source>
        <strain evidence="4 5">12DCA</strain>
    </source>
</reference>
<dbReference type="Pfam" id="PF04509">
    <property type="entry name" value="CheC"/>
    <property type="match status" value="2"/>
</dbReference>
<dbReference type="PANTHER" id="PTHR43693">
    <property type="entry name" value="PROTEIN PHOSPHATASE CHEZ"/>
    <property type="match status" value="1"/>
</dbReference>
<evidence type="ECO:0000259" key="3">
    <source>
        <dbReference type="Pfam" id="PF04509"/>
    </source>
</evidence>
<evidence type="ECO:0000313" key="4">
    <source>
        <dbReference type="EMBL" id="QHA01224.1"/>
    </source>
</evidence>
<sequence length="198" mass="21347">MEISAIRLEAFKEIGNIGSGHAATSLSKLLQARIDMSVPKVWLVPLEKLNEALGEYDTVQVALYLKVEGDAPGKAIFVLPTESARVIAQKLLALPERPDIFEDEMAQSALQEVGNILVSSFVIALSKFSGVFLQPSVPAMAIDMVGAMIDGVLLEEGMIDDDVLIIDTKLSGVKEVEGKFFFIPNKGSLDKLLGVFGI</sequence>
<dbReference type="GO" id="GO:0016787">
    <property type="term" value="F:hydrolase activity"/>
    <property type="evidence" value="ECO:0007669"/>
    <property type="project" value="UniProtKB-KW"/>
</dbReference>
<dbReference type="AlphaFoldDB" id="A0A857DIW5"/>
<dbReference type="InterPro" id="IPR050992">
    <property type="entry name" value="CheZ_family_phosphatases"/>
</dbReference>
<dbReference type="Gene3D" id="3.40.1550.10">
    <property type="entry name" value="CheC-like"/>
    <property type="match status" value="1"/>
</dbReference>
<dbReference type="RefSeq" id="WP_019226150.1">
    <property type="nucleotide sequence ID" value="NZ_CP046996.1"/>
</dbReference>
<feature type="domain" description="CheC-like protein" evidence="3">
    <location>
        <begin position="105"/>
        <end position="139"/>
    </location>
</feature>
<dbReference type="InterPro" id="IPR028976">
    <property type="entry name" value="CheC-like_sf"/>
</dbReference>
<dbReference type="EMBL" id="CP046996">
    <property type="protein sequence ID" value="QHA01224.1"/>
    <property type="molecule type" value="Genomic_DNA"/>
</dbReference>
<keyword evidence="2" id="KW-0378">Hydrolase</keyword>
<protein>
    <submittedName>
        <fullName evidence="4">Chemotaxis protein CheC</fullName>
    </submittedName>
</protein>
<evidence type="ECO:0000313" key="5">
    <source>
        <dbReference type="Proteomes" id="UP000430508"/>
    </source>
</evidence>
<proteinExistence type="predicted"/>
<feature type="domain" description="CheC-like protein" evidence="3">
    <location>
        <begin position="12"/>
        <end position="41"/>
    </location>
</feature>
<name>A0A857DIW5_9FIRM</name>
<evidence type="ECO:0000256" key="2">
    <source>
        <dbReference type="ARBA" id="ARBA00022801"/>
    </source>
</evidence>
<evidence type="ECO:0000256" key="1">
    <source>
        <dbReference type="ARBA" id="ARBA00022500"/>
    </source>
</evidence>
<dbReference type="InterPro" id="IPR007597">
    <property type="entry name" value="CheC"/>
</dbReference>
<organism evidence="4 5">
    <name type="scientific">Dehalobacter restrictus</name>
    <dbReference type="NCBI Taxonomy" id="55583"/>
    <lineage>
        <taxon>Bacteria</taxon>
        <taxon>Bacillati</taxon>
        <taxon>Bacillota</taxon>
        <taxon>Clostridia</taxon>
        <taxon>Eubacteriales</taxon>
        <taxon>Desulfitobacteriaceae</taxon>
        <taxon>Dehalobacter</taxon>
    </lineage>
</organism>
<keyword evidence="1" id="KW-0145">Chemotaxis</keyword>
<dbReference type="Proteomes" id="UP000430508">
    <property type="component" value="Chromosome"/>
</dbReference>
<gene>
    <name evidence="4" type="ORF">GQ588_11540</name>
</gene>
<dbReference type="PANTHER" id="PTHR43693:SF1">
    <property type="entry name" value="PROTEIN PHOSPHATASE CHEZ"/>
    <property type="match status" value="1"/>
</dbReference>